<dbReference type="Proteomes" id="UP001530315">
    <property type="component" value="Unassembled WGS sequence"/>
</dbReference>
<accession>A0ABD3QN95</accession>
<sequence>MERIGGVCGSGATGHWIDIVGIGGRRISHSLASGYRHVSGRRRRVDGLLGFPREDGECAGPGVFSHVVKLENGGHAPADHHSSRWFTPT</sequence>
<dbReference type="AlphaFoldDB" id="A0ABD3QN95"/>
<comment type="caution">
    <text evidence="1">The sequence shown here is derived from an EMBL/GenBank/DDBJ whole genome shotgun (WGS) entry which is preliminary data.</text>
</comment>
<organism evidence="1 2">
    <name type="scientific">Stephanodiscus triporus</name>
    <dbReference type="NCBI Taxonomy" id="2934178"/>
    <lineage>
        <taxon>Eukaryota</taxon>
        <taxon>Sar</taxon>
        <taxon>Stramenopiles</taxon>
        <taxon>Ochrophyta</taxon>
        <taxon>Bacillariophyta</taxon>
        <taxon>Coscinodiscophyceae</taxon>
        <taxon>Thalassiosirophycidae</taxon>
        <taxon>Stephanodiscales</taxon>
        <taxon>Stephanodiscaceae</taxon>
        <taxon>Stephanodiscus</taxon>
    </lineage>
</organism>
<name>A0ABD3QN95_9STRA</name>
<evidence type="ECO:0000313" key="2">
    <source>
        <dbReference type="Proteomes" id="UP001530315"/>
    </source>
</evidence>
<reference evidence="1 2" key="1">
    <citation type="submission" date="2024-10" db="EMBL/GenBank/DDBJ databases">
        <title>Updated reference genomes for cyclostephanoid diatoms.</title>
        <authorList>
            <person name="Roberts W.R."/>
            <person name="Alverson A.J."/>
        </authorList>
    </citation>
    <scope>NUCLEOTIDE SEQUENCE [LARGE SCALE GENOMIC DNA]</scope>
    <source>
        <strain evidence="1 2">AJA276-08</strain>
    </source>
</reference>
<keyword evidence="2" id="KW-1185">Reference proteome</keyword>
<proteinExistence type="predicted"/>
<dbReference type="EMBL" id="JALLAZ020000177">
    <property type="protein sequence ID" value="KAL3801710.1"/>
    <property type="molecule type" value="Genomic_DNA"/>
</dbReference>
<protein>
    <submittedName>
        <fullName evidence="1">Uncharacterized protein</fullName>
    </submittedName>
</protein>
<evidence type="ECO:0000313" key="1">
    <source>
        <dbReference type="EMBL" id="KAL3801710.1"/>
    </source>
</evidence>
<gene>
    <name evidence="1" type="ORF">ACHAW5_010050</name>
</gene>